<evidence type="ECO:0000256" key="1">
    <source>
        <dbReference type="SAM" id="MobiDB-lite"/>
    </source>
</evidence>
<organism evidence="2 3">
    <name type="scientific">Vitrella brassicaformis (strain CCMP3155)</name>
    <dbReference type="NCBI Taxonomy" id="1169540"/>
    <lineage>
        <taxon>Eukaryota</taxon>
        <taxon>Sar</taxon>
        <taxon>Alveolata</taxon>
        <taxon>Colpodellida</taxon>
        <taxon>Vitrellaceae</taxon>
        <taxon>Vitrella</taxon>
    </lineage>
</organism>
<gene>
    <name evidence="2" type="ORF">Vbra_68</name>
</gene>
<sequence>MTCQTQNLLIDKCLALAHRRQTTVSHRLLVCWAVPRRADDDADQHDVTAEPAKVVDFSDPQTYQDLATPMPETRQEDANLY</sequence>
<evidence type="ECO:0000313" key="3">
    <source>
        <dbReference type="Proteomes" id="UP000041254"/>
    </source>
</evidence>
<reference evidence="2 3" key="1">
    <citation type="submission" date="2014-11" db="EMBL/GenBank/DDBJ databases">
        <authorList>
            <person name="Zhu J."/>
            <person name="Qi W."/>
            <person name="Song R."/>
        </authorList>
    </citation>
    <scope>NUCLEOTIDE SEQUENCE [LARGE SCALE GENOMIC DNA]</scope>
</reference>
<protein>
    <submittedName>
        <fullName evidence="2">Uncharacterized protein</fullName>
    </submittedName>
</protein>
<dbReference type="EMBL" id="CDMY01000515">
    <property type="protein sequence ID" value="CEM19557.1"/>
    <property type="molecule type" value="Genomic_DNA"/>
</dbReference>
<evidence type="ECO:0000313" key="2">
    <source>
        <dbReference type="EMBL" id="CEM19557.1"/>
    </source>
</evidence>
<accession>A0A0G4FWG4</accession>
<feature type="region of interest" description="Disordered" evidence="1">
    <location>
        <begin position="62"/>
        <end position="81"/>
    </location>
</feature>
<dbReference type="Proteomes" id="UP000041254">
    <property type="component" value="Unassembled WGS sequence"/>
</dbReference>
<dbReference type="VEuPathDB" id="CryptoDB:Vbra_68"/>
<dbReference type="AlphaFoldDB" id="A0A0G4FWG4"/>
<dbReference type="InParanoid" id="A0A0G4FWG4"/>
<keyword evidence="3" id="KW-1185">Reference proteome</keyword>
<name>A0A0G4FWG4_VITBC</name>
<proteinExistence type="predicted"/>